<accession>A0A8J2PW64</accession>
<sequence length="193" mass="21531">MMTFEEEDLYDEMIHRGNVVSFLSGNIILAQEGKIHSTGAESMHGVSFVDIDCALGLPLPAALAGIRSLVFVHRAVNVFQRNTLQQPRSSSNRDRVCLFMRIRGSVFSGTNDSTQNLELPKPEHFTNVCYSNLPFIQKPPSSTCTLLLPTNSHSLFVWEFIPSCKTSSNLVCTEDSQPARSKRRPDEPMRANS</sequence>
<dbReference type="EMBL" id="CAJVCH010531439">
    <property type="protein sequence ID" value="CAG7824025.1"/>
    <property type="molecule type" value="Genomic_DNA"/>
</dbReference>
<keyword evidence="3" id="KW-1185">Reference proteome</keyword>
<evidence type="ECO:0000313" key="2">
    <source>
        <dbReference type="EMBL" id="CAG7824025.1"/>
    </source>
</evidence>
<feature type="compositionally biased region" description="Basic and acidic residues" evidence="1">
    <location>
        <begin position="184"/>
        <end position="193"/>
    </location>
</feature>
<protein>
    <submittedName>
        <fullName evidence="2">Uncharacterized protein</fullName>
    </submittedName>
</protein>
<proteinExistence type="predicted"/>
<evidence type="ECO:0000313" key="3">
    <source>
        <dbReference type="Proteomes" id="UP000708208"/>
    </source>
</evidence>
<feature type="region of interest" description="Disordered" evidence="1">
    <location>
        <begin position="172"/>
        <end position="193"/>
    </location>
</feature>
<organism evidence="2 3">
    <name type="scientific">Allacma fusca</name>
    <dbReference type="NCBI Taxonomy" id="39272"/>
    <lineage>
        <taxon>Eukaryota</taxon>
        <taxon>Metazoa</taxon>
        <taxon>Ecdysozoa</taxon>
        <taxon>Arthropoda</taxon>
        <taxon>Hexapoda</taxon>
        <taxon>Collembola</taxon>
        <taxon>Symphypleona</taxon>
        <taxon>Sminthuridae</taxon>
        <taxon>Allacma</taxon>
    </lineage>
</organism>
<dbReference type="AlphaFoldDB" id="A0A8J2PW64"/>
<gene>
    <name evidence="2" type="ORF">AFUS01_LOCUS34207</name>
</gene>
<name>A0A8J2PW64_9HEXA</name>
<evidence type="ECO:0000256" key="1">
    <source>
        <dbReference type="SAM" id="MobiDB-lite"/>
    </source>
</evidence>
<reference evidence="2" key="1">
    <citation type="submission" date="2021-06" db="EMBL/GenBank/DDBJ databases">
        <authorList>
            <person name="Hodson N. C."/>
            <person name="Mongue J. A."/>
            <person name="Jaron S. K."/>
        </authorList>
    </citation>
    <scope>NUCLEOTIDE SEQUENCE</scope>
</reference>
<comment type="caution">
    <text evidence="2">The sequence shown here is derived from an EMBL/GenBank/DDBJ whole genome shotgun (WGS) entry which is preliminary data.</text>
</comment>
<dbReference type="Proteomes" id="UP000708208">
    <property type="component" value="Unassembled WGS sequence"/>
</dbReference>